<organism evidence="1">
    <name type="scientific">marine sediment metagenome</name>
    <dbReference type="NCBI Taxonomy" id="412755"/>
    <lineage>
        <taxon>unclassified sequences</taxon>
        <taxon>metagenomes</taxon>
        <taxon>ecological metagenomes</taxon>
    </lineage>
</organism>
<gene>
    <name evidence="1" type="ORF">LCGC14_3142530</name>
</gene>
<protein>
    <submittedName>
        <fullName evidence="1">Uncharacterized protein</fullName>
    </submittedName>
</protein>
<name>A0A0F8YKS1_9ZZZZ</name>
<reference evidence="1" key="1">
    <citation type="journal article" date="2015" name="Nature">
        <title>Complex archaea that bridge the gap between prokaryotes and eukaryotes.</title>
        <authorList>
            <person name="Spang A."/>
            <person name="Saw J.H."/>
            <person name="Jorgensen S.L."/>
            <person name="Zaremba-Niedzwiedzka K."/>
            <person name="Martijn J."/>
            <person name="Lind A.E."/>
            <person name="van Eijk R."/>
            <person name="Schleper C."/>
            <person name="Guy L."/>
            <person name="Ettema T.J."/>
        </authorList>
    </citation>
    <scope>NUCLEOTIDE SEQUENCE</scope>
</reference>
<evidence type="ECO:0000313" key="1">
    <source>
        <dbReference type="EMBL" id="KKK48696.1"/>
    </source>
</evidence>
<dbReference type="EMBL" id="LAZR01068936">
    <property type="protein sequence ID" value="KKK48696.1"/>
    <property type="molecule type" value="Genomic_DNA"/>
</dbReference>
<dbReference type="AlphaFoldDB" id="A0A0F8YKS1"/>
<comment type="caution">
    <text evidence="1">The sequence shown here is derived from an EMBL/GenBank/DDBJ whole genome shotgun (WGS) entry which is preliminary data.</text>
</comment>
<accession>A0A0F8YKS1</accession>
<proteinExistence type="predicted"/>
<sequence length="65" mass="7414">MTDTIPDDWESSLSAFKNRGLSTAQLRTAWEAAKGKDDPWLYFCGVCWNMIYEGDLTHISDDLAR</sequence>